<dbReference type="RefSeq" id="WP_005466656.1">
    <property type="nucleotide sequence ID" value="NZ_CM001484.1"/>
</dbReference>
<evidence type="ECO:0000259" key="2">
    <source>
        <dbReference type="Pfam" id="PF13400"/>
    </source>
</evidence>
<accession>I1D794</accession>
<organism evidence="3 4">
    <name type="scientific">Saccharomonospora glauca K62</name>
    <dbReference type="NCBI Taxonomy" id="928724"/>
    <lineage>
        <taxon>Bacteria</taxon>
        <taxon>Bacillati</taxon>
        <taxon>Actinomycetota</taxon>
        <taxon>Actinomycetes</taxon>
        <taxon>Pseudonocardiales</taxon>
        <taxon>Pseudonocardiaceae</taxon>
        <taxon>Saccharomonospora</taxon>
    </lineage>
</organism>
<keyword evidence="1" id="KW-0472">Membrane</keyword>
<evidence type="ECO:0000313" key="3">
    <source>
        <dbReference type="EMBL" id="EIF00819.1"/>
    </source>
</evidence>
<evidence type="ECO:0000256" key="1">
    <source>
        <dbReference type="SAM" id="Phobius"/>
    </source>
</evidence>
<keyword evidence="3" id="KW-0547">Nucleotide-binding</keyword>
<dbReference type="HOGENOM" id="CLU_104210_1_0_11"/>
<keyword evidence="3" id="KW-0378">Hydrolase</keyword>
<dbReference type="GO" id="GO:0004386">
    <property type="term" value="F:helicase activity"/>
    <property type="evidence" value="ECO:0007669"/>
    <property type="project" value="UniProtKB-KW"/>
</dbReference>
<evidence type="ECO:0000313" key="4">
    <source>
        <dbReference type="Proteomes" id="UP000005087"/>
    </source>
</evidence>
<feature type="domain" description="Putative Flp pilus-assembly TadG-like N-terminal" evidence="2">
    <location>
        <begin position="23"/>
        <end position="69"/>
    </location>
</feature>
<dbReference type="InterPro" id="IPR021202">
    <property type="entry name" value="Rv3654c-like"/>
</dbReference>
<dbReference type="Pfam" id="PF13400">
    <property type="entry name" value="Tad"/>
    <property type="match status" value="1"/>
</dbReference>
<keyword evidence="3" id="KW-0347">Helicase</keyword>
<proteinExistence type="predicted"/>
<dbReference type="Proteomes" id="UP000005087">
    <property type="component" value="Chromosome"/>
</dbReference>
<dbReference type="NCBIfam" id="TIGR03816">
    <property type="entry name" value="tadE_like_DECH"/>
    <property type="match status" value="1"/>
</dbReference>
<dbReference type="EMBL" id="CM001484">
    <property type="protein sequence ID" value="EIF00819.1"/>
    <property type="molecule type" value="Genomic_DNA"/>
</dbReference>
<dbReference type="AlphaFoldDB" id="I1D794"/>
<keyword evidence="1" id="KW-0812">Transmembrane</keyword>
<reference evidence="3 4" key="1">
    <citation type="submission" date="2011-09" db="EMBL/GenBank/DDBJ databases">
        <authorList>
            <consortium name="US DOE Joint Genome Institute (JGI-PGF)"/>
            <person name="Lucas S."/>
            <person name="Han J."/>
            <person name="Lapidus A."/>
            <person name="Cheng J.-F."/>
            <person name="Goodwin L."/>
            <person name="Pitluck S."/>
            <person name="Peters L."/>
            <person name="Land M.L."/>
            <person name="Hauser L."/>
            <person name="Brambilla E."/>
            <person name="Klenk H.-P."/>
            <person name="Woyke T.J."/>
        </authorList>
    </citation>
    <scope>NUCLEOTIDE SEQUENCE [LARGE SCALE GENOMIC DNA]</scope>
    <source>
        <strain evidence="3 4">K62</strain>
    </source>
</reference>
<protein>
    <submittedName>
        <fullName evidence="3">Helicase/secretion neighborhood TadE-like protein</fullName>
    </submittedName>
</protein>
<dbReference type="OrthoDB" id="3638756at2"/>
<dbReference type="eggNOG" id="ENOG5033B4F">
    <property type="taxonomic scope" value="Bacteria"/>
</dbReference>
<gene>
    <name evidence="3" type="ORF">SacglDRAFT_03977</name>
</gene>
<keyword evidence="4" id="KW-1185">Reference proteome</keyword>
<keyword evidence="1" id="KW-1133">Transmembrane helix</keyword>
<feature type="transmembrane region" description="Helical" evidence="1">
    <location>
        <begin position="27"/>
        <end position="46"/>
    </location>
</feature>
<dbReference type="InterPro" id="IPR028087">
    <property type="entry name" value="Tad_N"/>
</dbReference>
<sequence>MARHDAPAAVGGARAARGENDAGVATVWAACAVSALLVLVGLVWALGEVLVSRQRAAGAADLAALAAAGHAVLGEARACARAEDVARAMATRVSECRFRGWDALVVVHADVRVPLGSGVTVTARARAGPVDEVPEVRRTSGGR</sequence>
<keyword evidence="3" id="KW-0067">ATP-binding</keyword>
<reference evidence="4" key="2">
    <citation type="submission" date="2012-01" db="EMBL/GenBank/DDBJ databases">
        <title>Noncontiguous Finished sequence of chromosome of Saccharomonospora glauca K62.</title>
        <authorList>
            <consortium name="US DOE Joint Genome Institute"/>
            <person name="Lucas S."/>
            <person name="Han J."/>
            <person name="Lapidus A."/>
            <person name="Cheng J.-F."/>
            <person name="Goodwin L."/>
            <person name="Pitluck S."/>
            <person name="Peters L."/>
            <person name="Mikhailova N."/>
            <person name="Held B."/>
            <person name="Detter J.C."/>
            <person name="Han C."/>
            <person name="Tapia R."/>
            <person name="Land M."/>
            <person name="Hauser L."/>
            <person name="Kyrpides N."/>
            <person name="Ivanova N."/>
            <person name="Pagani I."/>
            <person name="Brambilla E.-M."/>
            <person name="Klenk H.-P."/>
            <person name="Woyke T."/>
        </authorList>
    </citation>
    <scope>NUCLEOTIDE SEQUENCE [LARGE SCALE GENOMIC DNA]</scope>
    <source>
        <strain evidence="4">K62</strain>
    </source>
</reference>
<dbReference type="STRING" id="928724.SacglDRAFT_03977"/>
<name>I1D794_9PSEU</name>